<accession>A0ABD1CZE0</accession>
<reference evidence="2 3" key="1">
    <citation type="submission" date="2024-05" db="EMBL/GenBank/DDBJ databases">
        <title>Culex pipiens pipiens assembly and annotation.</title>
        <authorList>
            <person name="Alout H."/>
            <person name="Durand T."/>
        </authorList>
    </citation>
    <scope>NUCLEOTIDE SEQUENCE [LARGE SCALE GENOMIC DNA]</scope>
    <source>
        <strain evidence="2">HA-2024</strain>
        <tissue evidence="2">Whole body</tissue>
    </source>
</reference>
<proteinExistence type="predicted"/>
<feature type="compositionally biased region" description="Polar residues" evidence="1">
    <location>
        <begin position="46"/>
        <end position="62"/>
    </location>
</feature>
<protein>
    <submittedName>
        <fullName evidence="2">Uncharacterized protein</fullName>
    </submittedName>
</protein>
<evidence type="ECO:0000313" key="2">
    <source>
        <dbReference type="EMBL" id="KAL1382851.1"/>
    </source>
</evidence>
<gene>
    <name evidence="2" type="ORF">pipiens_013183</name>
</gene>
<organism evidence="2 3">
    <name type="scientific">Culex pipiens pipiens</name>
    <name type="common">Northern house mosquito</name>
    <dbReference type="NCBI Taxonomy" id="38569"/>
    <lineage>
        <taxon>Eukaryota</taxon>
        <taxon>Metazoa</taxon>
        <taxon>Ecdysozoa</taxon>
        <taxon>Arthropoda</taxon>
        <taxon>Hexapoda</taxon>
        <taxon>Insecta</taxon>
        <taxon>Pterygota</taxon>
        <taxon>Neoptera</taxon>
        <taxon>Endopterygota</taxon>
        <taxon>Diptera</taxon>
        <taxon>Nematocera</taxon>
        <taxon>Culicoidea</taxon>
        <taxon>Culicidae</taxon>
        <taxon>Culicinae</taxon>
        <taxon>Culicini</taxon>
        <taxon>Culex</taxon>
        <taxon>Culex</taxon>
    </lineage>
</organism>
<sequence length="70" mass="7886">MKLLKMWQTYLRFFDWNTGLRKKTATESLPDASPPDQGEAELQRPVGSTSVMPNSCRKSCTKLSPPDGKK</sequence>
<name>A0ABD1CZE0_CULPP</name>
<evidence type="ECO:0000256" key="1">
    <source>
        <dbReference type="SAM" id="MobiDB-lite"/>
    </source>
</evidence>
<dbReference type="Proteomes" id="UP001562425">
    <property type="component" value="Unassembled WGS sequence"/>
</dbReference>
<feature type="region of interest" description="Disordered" evidence="1">
    <location>
        <begin position="25"/>
        <end position="70"/>
    </location>
</feature>
<keyword evidence="3" id="KW-1185">Reference proteome</keyword>
<comment type="caution">
    <text evidence="2">The sequence shown here is derived from an EMBL/GenBank/DDBJ whole genome shotgun (WGS) entry which is preliminary data.</text>
</comment>
<dbReference type="AlphaFoldDB" id="A0ABD1CZE0"/>
<dbReference type="EMBL" id="JBEHCU010008449">
    <property type="protein sequence ID" value="KAL1382851.1"/>
    <property type="molecule type" value="Genomic_DNA"/>
</dbReference>
<evidence type="ECO:0000313" key="3">
    <source>
        <dbReference type="Proteomes" id="UP001562425"/>
    </source>
</evidence>